<evidence type="ECO:0000313" key="1">
    <source>
        <dbReference type="EMBL" id="GGK24530.1"/>
    </source>
</evidence>
<organism evidence="1 2">
    <name type="scientific">Deinococcus malanensis</name>
    <dbReference type="NCBI Taxonomy" id="1706855"/>
    <lineage>
        <taxon>Bacteria</taxon>
        <taxon>Thermotogati</taxon>
        <taxon>Deinococcota</taxon>
        <taxon>Deinococci</taxon>
        <taxon>Deinococcales</taxon>
        <taxon>Deinococcaceae</taxon>
        <taxon>Deinococcus</taxon>
    </lineage>
</organism>
<dbReference type="EMBL" id="BMPP01000006">
    <property type="protein sequence ID" value="GGK24530.1"/>
    <property type="molecule type" value="Genomic_DNA"/>
</dbReference>
<evidence type="ECO:0000313" key="2">
    <source>
        <dbReference type="Proteomes" id="UP000647587"/>
    </source>
</evidence>
<keyword evidence="2" id="KW-1185">Reference proteome</keyword>
<dbReference type="Proteomes" id="UP000647587">
    <property type="component" value="Unassembled WGS sequence"/>
</dbReference>
<gene>
    <name evidence="1" type="ORF">GCM10008955_17660</name>
</gene>
<comment type="caution">
    <text evidence="1">The sequence shown here is derived from an EMBL/GenBank/DDBJ whole genome shotgun (WGS) entry which is preliminary data.</text>
</comment>
<reference evidence="2" key="1">
    <citation type="journal article" date="2019" name="Int. J. Syst. Evol. Microbiol.">
        <title>The Global Catalogue of Microorganisms (GCM) 10K type strain sequencing project: providing services to taxonomists for standard genome sequencing and annotation.</title>
        <authorList>
            <consortium name="The Broad Institute Genomics Platform"/>
            <consortium name="The Broad Institute Genome Sequencing Center for Infectious Disease"/>
            <person name="Wu L."/>
            <person name="Ma J."/>
        </authorList>
    </citation>
    <scope>NUCLEOTIDE SEQUENCE [LARGE SCALE GENOMIC DNA]</scope>
    <source>
        <strain evidence="2">JCM 30331</strain>
    </source>
</reference>
<accession>A0ABQ2ET62</accession>
<proteinExistence type="predicted"/>
<sequence length="217" mass="23923">MPACRVRRMDSHAGVQKGMQLSHAGAHDAAETTYASRMMVRGLWVSLLLGGGSMAAAPDHGQCGYGVTITASYVIFEKTRVPTGGIPYACALVRRDTVTGLVEVEHHVFNAMEDVTRLFFKPRIGLIWRTNAHLIGATKHDYLFAADNSGEPLHEARVYHIHKGTLARRTTRLRLQARPGCGEIEFVGQNTAFRPPYHVQVSRVDGCGLFTKTIPLR</sequence>
<protein>
    <submittedName>
        <fullName evidence="1">Uncharacterized protein</fullName>
    </submittedName>
</protein>
<name>A0ABQ2ET62_9DEIO</name>